<dbReference type="Pfam" id="PF04999">
    <property type="entry name" value="FtsL"/>
    <property type="match status" value="1"/>
</dbReference>
<name>A0A3A1YR72_9BURK</name>
<dbReference type="PANTHER" id="PTHR37479">
    <property type="entry name" value="CELL DIVISION PROTEIN FTSL"/>
    <property type="match status" value="1"/>
</dbReference>
<evidence type="ECO:0000256" key="2">
    <source>
        <dbReference type="ARBA" id="ARBA00022475"/>
    </source>
</evidence>
<dbReference type="GO" id="GO:0005886">
    <property type="term" value="C:plasma membrane"/>
    <property type="evidence" value="ECO:0007669"/>
    <property type="project" value="UniProtKB-SubCell"/>
</dbReference>
<evidence type="ECO:0000313" key="10">
    <source>
        <dbReference type="EMBL" id="RIY40773.1"/>
    </source>
</evidence>
<evidence type="ECO:0000313" key="11">
    <source>
        <dbReference type="Proteomes" id="UP000266206"/>
    </source>
</evidence>
<dbReference type="PANTHER" id="PTHR37479:SF1">
    <property type="entry name" value="CELL DIVISION PROTEIN FTSL"/>
    <property type="match status" value="1"/>
</dbReference>
<evidence type="ECO:0000256" key="8">
    <source>
        <dbReference type="HAMAP-Rule" id="MF_00910"/>
    </source>
</evidence>
<keyword evidence="7 8" id="KW-0131">Cell cycle</keyword>
<keyword evidence="2 8" id="KW-1003">Cell membrane</keyword>
<evidence type="ECO:0000256" key="1">
    <source>
        <dbReference type="ARBA" id="ARBA00004401"/>
    </source>
</evidence>
<dbReference type="HAMAP" id="MF_00910">
    <property type="entry name" value="FtsL"/>
    <property type="match status" value="1"/>
</dbReference>
<evidence type="ECO:0000256" key="3">
    <source>
        <dbReference type="ARBA" id="ARBA00022618"/>
    </source>
</evidence>
<dbReference type="RefSeq" id="WP_114421143.1">
    <property type="nucleotide sequence ID" value="NZ_NQYH01000007.1"/>
</dbReference>
<accession>A0A3A1YR72</accession>
<comment type="subunit">
    <text evidence="8">Part of a complex composed of FtsB, FtsL and FtsQ.</text>
</comment>
<organism evidence="10 11">
    <name type="scientific">Neopusillimonas maritima</name>
    <dbReference type="NCBI Taxonomy" id="2026239"/>
    <lineage>
        <taxon>Bacteria</taxon>
        <taxon>Pseudomonadati</taxon>
        <taxon>Pseudomonadota</taxon>
        <taxon>Betaproteobacteria</taxon>
        <taxon>Burkholderiales</taxon>
        <taxon>Alcaligenaceae</taxon>
        <taxon>Neopusillimonas</taxon>
    </lineage>
</organism>
<dbReference type="NCBIfam" id="TIGR02209">
    <property type="entry name" value="ftsL_broad"/>
    <property type="match status" value="1"/>
</dbReference>
<keyword evidence="3 8" id="KW-0132">Cell division</keyword>
<keyword evidence="6 8" id="KW-0472">Membrane</keyword>
<dbReference type="OrthoDB" id="5298556at2"/>
<comment type="similarity">
    <text evidence="8">Belongs to the FtsL family.</text>
</comment>
<dbReference type="EMBL" id="NQYH01000007">
    <property type="protein sequence ID" value="RIY40773.1"/>
    <property type="molecule type" value="Genomic_DNA"/>
</dbReference>
<evidence type="ECO:0000256" key="9">
    <source>
        <dbReference type="NCBIfam" id="TIGR02209"/>
    </source>
</evidence>
<keyword evidence="4 8" id="KW-0812">Transmembrane</keyword>
<evidence type="ECO:0000256" key="4">
    <source>
        <dbReference type="ARBA" id="ARBA00022692"/>
    </source>
</evidence>
<keyword evidence="5 8" id="KW-1133">Transmembrane helix</keyword>
<dbReference type="AlphaFoldDB" id="A0A3A1YR72"/>
<dbReference type="GO" id="GO:0043093">
    <property type="term" value="P:FtsZ-dependent cytokinesis"/>
    <property type="evidence" value="ECO:0007669"/>
    <property type="project" value="UniProtKB-UniRule"/>
</dbReference>
<proteinExistence type="inferred from homology"/>
<comment type="caution">
    <text evidence="10">The sequence shown here is derived from an EMBL/GenBank/DDBJ whole genome shotgun (WGS) entry which is preliminary data.</text>
</comment>
<keyword evidence="8" id="KW-0997">Cell inner membrane</keyword>
<comment type="function">
    <text evidence="8">Essential cell division protein. May link together the upstream cell division proteins, which are predominantly cytoplasmic, with the downstream cell division proteins, which are predominantly periplasmic.</text>
</comment>
<comment type="subcellular location">
    <subcellularLocation>
        <location evidence="8">Cell inner membrane</location>
        <topology evidence="8">Single-pass type II membrane protein</topology>
    </subcellularLocation>
    <subcellularLocation>
        <location evidence="1">Cell membrane</location>
        <topology evidence="1">Single-pass type II membrane protein</topology>
    </subcellularLocation>
    <text evidence="8">Localizes to the division septum where it forms a ring structure.</text>
</comment>
<gene>
    <name evidence="8 10" type="primary">ftsL</name>
    <name evidence="10" type="ORF">CJP73_10010</name>
</gene>
<dbReference type="GO" id="GO:0032153">
    <property type="term" value="C:cell division site"/>
    <property type="evidence" value="ECO:0007669"/>
    <property type="project" value="UniProtKB-UniRule"/>
</dbReference>
<evidence type="ECO:0000256" key="6">
    <source>
        <dbReference type="ARBA" id="ARBA00023136"/>
    </source>
</evidence>
<sequence length="102" mass="11487">MSRLCLVFACVLMLSALSLVTARYQSRLLFVSSERMAAKTQELDVEWRRLQLERAELARNARVDQIARQELKMVVPTPAQTVYMKNGQIVSGPAAMMQGGEQ</sequence>
<protein>
    <recommendedName>
        <fullName evidence="8 9">Cell division protein FtsL</fullName>
    </recommendedName>
</protein>
<dbReference type="InterPro" id="IPR011922">
    <property type="entry name" value="Cell_div_FtsL"/>
</dbReference>
<dbReference type="Proteomes" id="UP000266206">
    <property type="component" value="Unassembled WGS sequence"/>
</dbReference>
<evidence type="ECO:0000256" key="5">
    <source>
        <dbReference type="ARBA" id="ARBA00022989"/>
    </source>
</evidence>
<evidence type="ECO:0000256" key="7">
    <source>
        <dbReference type="ARBA" id="ARBA00023306"/>
    </source>
</evidence>
<reference evidence="10 11" key="1">
    <citation type="submission" date="2017-08" db="EMBL/GenBank/DDBJ databases">
        <title>Pusillimonas indicus sp. nov., a member of the family Alcaligenaceae isolated from surface seawater.</title>
        <authorList>
            <person name="Li J."/>
        </authorList>
    </citation>
    <scope>NUCLEOTIDE SEQUENCE [LARGE SCALE GENOMIC DNA]</scope>
    <source>
        <strain evidence="10 11">L52-1-41</strain>
    </source>
</reference>